<keyword evidence="2" id="KW-1185">Reference proteome</keyword>
<name>A0A8H4RCB7_9HELO</name>
<organism evidence="1 2">
    <name type="scientific">Cudoniella acicularis</name>
    <dbReference type="NCBI Taxonomy" id="354080"/>
    <lineage>
        <taxon>Eukaryota</taxon>
        <taxon>Fungi</taxon>
        <taxon>Dikarya</taxon>
        <taxon>Ascomycota</taxon>
        <taxon>Pezizomycotina</taxon>
        <taxon>Leotiomycetes</taxon>
        <taxon>Helotiales</taxon>
        <taxon>Tricladiaceae</taxon>
        <taxon>Cudoniella</taxon>
    </lineage>
</organism>
<protein>
    <submittedName>
        <fullName evidence="1">Uncharacterized protein</fullName>
    </submittedName>
</protein>
<accession>A0A8H4RCB7</accession>
<comment type="caution">
    <text evidence="1">The sequence shown here is derived from an EMBL/GenBank/DDBJ whole genome shotgun (WGS) entry which is preliminary data.</text>
</comment>
<dbReference type="EMBL" id="JAAMPI010001219">
    <property type="protein sequence ID" value="KAF4626124.1"/>
    <property type="molecule type" value="Genomic_DNA"/>
</dbReference>
<evidence type="ECO:0000313" key="1">
    <source>
        <dbReference type="EMBL" id="KAF4626124.1"/>
    </source>
</evidence>
<gene>
    <name evidence="1" type="ORF">G7Y89_g12034</name>
</gene>
<sequence>MTSLFVARKRDRIDAQELLNSLLAMLLHNLDPNGNDDFLEDFKIYSCFHGKLPLFQQIQSRLYPDYYKFPIQTRARIAMDLAAYFNSPDVFWAALGDFRGDELNQTYAWSYSSYQYILFEFVAVRFGRSVFEDKETPSPREIFVPLYMSAADSQVQFDTSHSIDTWDYPFCGWQAVVRQFLGRGADPNLPFEDGKTVLLQVFVGAFTLYADERGPLWFSSLHEVVRYPDRGVQALHAWLETLQTSGVDLEEYGKIEIQVQKESSAKDIPLFSGLSYAWQEVGHLRLIAMDIGLNPRDWKFWFSDPTDQFVGEFWDMIEHPERSMPGAWDDFAWS</sequence>
<dbReference type="OrthoDB" id="3200163at2759"/>
<evidence type="ECO:0000313" key="2">
    <source>
        <dbReference type="Proteomes" id="UP000566819"/>
    </source>
</evidence>
<dbReference type="AlphaFoldDB" id="A0A8H4RCB7"/>
<proteinExistence type="predicted"/>
<reference evidence="1 2" key="1">
    <citation type="submission" date="2020-03" db="EMBL/GenBank/DDBJ databases">
        <title>Draft Genome Sequence of Cudoniella acicularis.</title>
        <authorList>
            <person name="Buettner E."/>
            <person name="Kellner H."/>
        </authorList>
    </citation>
    <scope>NUCLEOTIDE SEQUENCE [LARGE SCALE GENOMIC DNA]</scope>
    <source>
        <strain evidence="1 2">DSM 108380</strain>
    </source>
</reference>
<dbReference type="Proteomes" id="UP000566819">
    <property type="component" value="Unassembled WGS sequence"/>
</dbReference>